<reference evidence="1 2" key="1">
    <citation type="submission" date="2018-01" db="EMBL/GenBank/DDBJ databases">
        <title>Draft genome sequences of clinical isolates and type strains of oral Veillonella including Veillonella infantum sp., nov.</title>
        <authorList>
            <person name="Mashima I."/>
            <person name="Liao Y.-C."/>
            <person name="Sabharwal A."/>
            <person name="Haase E.M."/>
            <person name="Nakazawa F."/>
            <person name="Scannapieco F.A."/>
        </authorList>
    </citation>
    <scope>NUCLEOTIDE SEQUENCE [LARGE SCALE GENOMIC DNA]</scope>
    <source>
        <strain evidence="1 2">Y6</strain>
    </source>
</reference>
<protein>
    <submittedName>
        <fullName evidence="1">Uncharacterized protein</fullName>
    </submittedName>
</protein>
<evidence type="ECO:0000313" key="1">
    <source>
        <dbReference type="EMBL" id="PQL24683.1"/>
    </source>
</evidence>
<evidence type="ECO:0000313" key="2">
    <source>
        <dbReference type="Proteomes" id="UP000238877"/>
    </source>
</evidence>
<dbReference type="Proteomes" id="UP000238877">
    <property type="component" value="Unassembled WGS sequence"/>
</dbReference>
<sequence>MNKNIILAPESVIDSNGVACGDHLVINSYVEDSNFYFSFHGQSCNLAMSVAKDLELKLSGKNILHVKKEVQNIIDNNYFSYKKLFHIQDINRHGCLSLPVELLLKAAEKSSITIKSCDNNQGISLACDACVSTKNFQWKNESKVPPTINTARKIVSGINSLDDSREILFQKLGLCILSKEEQKLFLENLTTISDEDMKLIKKLRLAVPFYNNANKYDLKLDSKIIELAVKQIVSLNIANTEINIIDDYINDKKLKVSKVKGGVTNTYYPKDTYRVHMDFDYLAYNFDDAYNLINFLVENRGFKFSFNGSVPFSFKAVYFKDEEVLNGHIHLEKILQNKYQVIVDINMGGFPLGRTQLIPFIPKDGLSIEEVSCITISHVFKHETVYMKDINDLYYMLQNKNFNWKYFRDLTSYYELTDYYNYIYHFLSKIADFPIKKSSNSIYSSLNRKLNMWPYSFKSHFYLKLLLLCTNNKKIFGYKKGIEETIQQLCNNMNLLDSHKYRKICNYMNTRVYLYPILLFNNLLRNMKPNNLIEYIDLNIYKYKNLLILPIGIFMLQDGNKSITHHKLNQEISELIEILGVDLTNCDFDFYIESRKDLWLY</sequence>
<gene>
    <name evidence="1" type="ORF">VTHSUH11_06780</name>
</gene>
<comment type="caution">
    <text evidence="1">The sequence shown here is derived from an EMBL/GenBank/DDBJ whole genome shotgun (WGS) entry which is preliminary data.</text>
</comment>
<dbReference type="RefSeq" id="WP_105093105.1">
    <property type="nucleotide sequence ID" value="NZ_PPDF01000012.1"/>
</dbReference>
<dbReference type="AlphaFoldDB" id="A0A2S7ZN13"/>
<dbReference type="EMBL" id="PPDF01000012">
    <property type="protein sequence ID" value="PQL24683.1"/>
    <property type="molecule type" value="Genomic_DNA"/>
</dbReference>
<accession>A0A2S7ZN13</accession>
<name>A0A2S7ZN13_9FIRM</name>
<organism evidence="1 2">
    <name type="scientific">Veillonella tobetsuensis</name>
    <dbReference type="NCBI Taxonomy" id="1110546"/>
    <lineage>
        <taxon>Bacteria</taxon>
        <taxon>Bacillati</taxon>
        <taxon>Bacillota</taxon>
        <taxon>Negativicutes</taxon>
        <taxon>Veillonellales</taxon>
        <taxon>Veillonellaceae</taxon>
        <taxon>Veillonella</taxon>
    </lineage>
</organism>
<proteinExistence type="predicted"/>